<dbReference type="SUPFAM" id="SSF81321">
    <property type="entry name" value="Family A G protein-coupled receptor-like"/>
    <property type="match status" value="1"/>
</dbReference>
<keyword evidence="17" id="KW-1185">Reference proteome</keyword>
<evidence type="ECO:0000256" key="6">
    <source>
        <dbReference type="ARBA" id="ARBA00023040"/>
    </source>
</evidence>
<feature type="domain" description="G-protein coupled receptors family 1 profile" evidence="15">
    <location>
        <begin position="92"/>
        <end position="352"/>
    </location>
</feature>
<evidence type="ECO:0000256" key="4">
    <source>
        <dbReference type="ARBA" id="ARBA00022692"/>
    </source>
</evidence>
<evidence type="ECO:0000256" key="1">
    <source>
        <dbReference type="ARBA" id="ARBA00004651"/>
    </source>
</evidence>
<evidence type="ECO:0000259" key="15">
    <source>
        <dbReference type="PROSITE" id="PS50262"/>
    </source>
</evidence>
<protein>
    <recommendedName>
        <fullName evidence="2">Prostaglandin F2-alpha receptor</fullName>
    </recommendedName>
    <alternativeName>
        <fullName evidence="12">Prostanoid FP receptor</fullName>
    </alternativeName>
</protein>
<dbReference type="InterPro" id="IPR000276">
    <property type="entry name" value="GPCR_Rhodpsn"/>
</dbReference>
<evidence type="ECO:0000256" key="9">
    <source>
        <dbReference type="ARBA" id="ARBA00023170"/>
    </source>
</evidence>
<dbReference type="InterPro" id="IPR008365">
    <property type="entry name" value="Prostanoid_rcpt"/>
</dbReference>
<evidence type="ECO:0000313" key="16">
    <source>
        <dbReference type="EMBL" id="KAK6484284.1"/>
    </source>
</evidence>
<feature type="transmembrane region" description="Helical" evidence="14">
    <location>
        <begin position="153"/>
        <end position="174"/>
    </location>
</feature>
<keyword evidence="8" id="KW-1015">Disulfide bond</keyword>
<evidence type="ECO:0000256" key="12">
    <source>
        <dbReference type="ARBA" id="ARBA00030154"/>
    </source>
</evidence>
<proteinExistence type="inferred from homology"/>
<evidence type="ECO:0000256" key="2">
    <source>
        <dbReference type="ARBA" id="ARBA00013486"/>
    </source>
</evidence>
<feature type="transmembrane region" description="Helical" evidence="14">
    <location>
        <begin position="77"/>
        <end position="101"/>
    </location>
</feature>
<organism evidence="16 17">
    <name type="scientific">Huso huso</name>
    <name type="common">Beluga</name>
    <name type="synonym">Acipenser huso</name>
    <dbReference type="NCBI Taxonomy" id="61971"/>
    <lineage>
        <taxon>Eukaryota</taxon>
        <taxon>Metazoa</taxon>
        <taxon>Chordata</taxon>
        <taxon>Craniata</taxon>
        <taxon>Vertebrata</taxon>
        <taxon>Euteleostomi</taxon>
        <taxon>Actinopterygii</taxon>
        <taxon>Chondrostei</taxon>
        <taxon>Acipenseriformes</taxon>
        <taxon>Acipenseridae</taxon>
        <taxon>Huso</taxon>
    </lineage>
</organism>
<dbReference type="PANTHER" id="PTHR11866:SF4">
    <property type="entry name" value="PROSTAGLANDIN F2-ALPHA RECEPTOR"/>
    <property type="match status" value="1"/>
</dbReference>
<feature type="transmembrane region" description="Helical" evidence="14">
    <location>
        <begin position="113"/>
        <end position="141"/>
    </location>
</feature>
<evidence type="ECO:0000256" key="10">
    <source>
        <dbReference type="ARBA" id="ARBA00023180"/>
    </source>
</evidence>
<dbReference type="EMBL" id="JAHFZB010000011">
    <property type="protein sequence ID" value="KAK6484284.1"/>
    <property type="molecule type" value="Genomic_DNA"/>
</dbReference>
<feature type="transmembrane region" description="Helical" evidence="14">
    <location>
        <begin position="204"/>
        <end position="222"/>
    </location>
</feature>
<evidence type="ECO:0000313" key="17">
    <source>
        <dbReference type="Proteomes" id="UP001369086"/>
    </source>
</evidence>
<keyword evidence="6 13" id="KW-0297">G-protein coupled receptor</keyword>
<comment type="caution">
    <text evidence="16">The sequence shown here is derived from an EMBL/GenBank/DDBJ whole genome shotgun (WGS) entry which is preliminary data.</text>
</comment>
<evidence type="ECO:0000256" key="14">
    <source>
        <dbReference type="SAM" id="Phobius"/>
    </source>
</evidence>
<accession>A0ABR0ZHK3</accession>
<keyword evidence="7 14" id="KW-0472">Membrane</keyword>
<dbReference type="Gene3D" id="1.20.1070.10">
    <property type="entry name" value="Rhodopsin 7-helix transmembrane proteins"/>
    <property type="match status" value="1"/>
</dbReference>
<name>A0ABR0ZHK3_HUSHU</name>
<keyword evidence="9 13" id="KW-0675">Receptor</keyword>
<evidence type="ECO:0000256" key="7">
    <source>
        <dbReference type="ARBA" id="ARBA00023136"/>
    </source>
</evidence>
<dbReference type="PRINTS" id="PR01788">
    <property type="entry name" value="PROSTANOIDR"/>
</dbReference>
<gene>
    <name evidence="16" type="ORF">HHUSO_G14026</name>
</gene>
<feature type="transmembrane region" description="Helical" evidence="14">
    <location>
        <begin position="248"/>
        <end position="277"/>
    </location>
</feature>
<dbReference type="PROSITE" id="PS00237">
    <property type="entry name" value="G_PROTEIN_RECEP_F1_1"/>
    <property type="match status" value="1"/>
</dbReference>
<dbReference type="Pfam" id="PF00001">
    <property type="entry name" value="7tm_1"/>
    <property type="match status" value="1"/>
</dbReference>
<dbReference type="InterPro" id="IPR000141">
    <property type="entry name" value="PglndnF_rcpt"/>
</dbReference>
<dbReference type="InterPro" id="IPR017452">
    <property type="entry name" value="GPCR_Rhodpsn_7TM"/>
</dbReference>
<keyword evidence="4 13" id="KW-0812">Transmembrane</keyword>
<comment type="subcellular location">
    <subcellularLocation>
        <location evidence="1">Cell membrane</location>
        <topology evidence="1">Multi-pass membrane protein</topology>
    </subcellularLocation>
</comment>
<dbReference type="PRINTS" id="PR00855">
    <property type="entry name" value="PRSTNOIDFPR"/>
</dbReference>
<dbReference type="Proteomes" id="UP001369086">
    <property type="component" value="Unassembled WGS sequence"/>
</dbReference>
<sequence length="423" mass="47740">MYQRTNSKEPCHYNSFFCKRLIQRVSASCCCPATVESFEPGVQTSLKAMMSSNITEAPVCLNWCANSSNTTYTKIELSVIISIFSMTVGIVSNSLALAILVKAYRHFKLKSKASFLLFASGLVITDFLGHLINGSIVMLVYSLHKEWDTFDPQKILCGFFGACMVFFGLSPLLLGSVMAVERCIGVTNPIFHSTKLTSRHMKKLLALVWLFAIFIAVLPIMAKRPYEVQESKSWCFFKIKNKRDWVDVFFPLLFSTLGLASLFISILCNTVTGVTLIRSKMRNEKHRQGTSHHFEMICQLLAIMLVSCICWGPFLVIVKIGSTDSQNNVSCERMLLAVRMATWNQILDPWVYILLRKAVLKKLFIITRRCCGYKILNLYKWNCRSMKCSMRMTSMSSQPGLVPESSIRSVMPDTVISGTVPCT</sequence>
<dbReference type="PANTHER" id="PTHR11866">
    <property type="entry name" value="G-PROTEIN COUPLED RECEPTOR FAMILY 1 MEMBER"/>
    <property type="match status" value="1"/>
</dbReference>
<dbReference type="PRINTS" id="PR00237">
    <property type="entry name" value="GPCRRHODOPSN"/>
</dbReference>
<feature type="transmembrane region" description="Helical" evidence="14">
    <location>
        <begin position="297"/>
        <end position="318"/>
    </location>
</feature>
<evidence type="ECO:0000256" key="5">
    <source>
        <dbReference type="ARBA" id="ARBA00022989"/>
    </source>
</evidence>
<evidence type="ECO:0000256" key="13">
    <source>
        <dbReference type="RuleBase" id="RU000688"/>
    </source>
</evidence>
<keyword evidence="3" id="KW-1003">Cell membrane</keyword>
<comment type="similarity">
    <text evidence="13">Belongs to the G-protein coupled receptor 1 family.</text>
</comment>
<keyword evidence="11 13" id="KW-0807">Transducer</keyword>
<reference evidence="16 17" key="1">
    <citation type="submission" date="2021-05" db="EMBL/GenBank/DDBJ databases">
        <authorList>
            <person name="Zahm M."/>
            <person name="Klopp C."/>
            <person name="Cabau C."/>
            <person name="Kuhl H."/>
            <person name="Suciu R."/>
            <person name="Ciorpac M."/>
            <person name="Holostenco D."/>
            <person name="Gessner J."/>
            <person name="Wuertz S."/>
            <person name="Hohne C."/>
            <person name="Stock M."/>
            <person name="Gislard M."/>
            <person name="Lluch J."/>
            <person name="Milhes M."/>
            <person name="Lampietro C."/>
            <person name="Lopez Roques C."/>
            <person name="Donnadieu C."/>
            <person name="Du K."/>
            <person name="Schartl M."/>
            <person name="Guiguen Y."/>
        </authorList>
    </citation>
    <scope>NUCLEOTIDE SEQUENCE [LARGE SCALE GENOMIC DNA]</scope>
    <source>
        <strain evidence="16">Hh-F2</strain>
        <tissue evidence="16">Blood</tissue>
    </source>
</reference>
<keyword evidence="5 14" id="KW-1133">Transmembrane helix</keyword>
<evidence type="ECO:0000256" key="8">
    <source>
        <dbReference type="ARBA" id="ARBA00023157"/>
    </source>
</evidence>
<keyword evidence="10" id="KW-0325">Glycoprotein</keyword>
<evidence type="ECO:0000256" key="11">
    <source>
        <dbReference type="ARBA" id="ARBA00023224"/>
    </source>
</evidence>
<evidence type="ECO:0000256" key="3">
    <source>
        <dbReference type="ARBA" id="ARBA00022475"/>
    </source>
</evidence>
<dbReference type="PROSITE" id="PS50262">
    <property type="entry name" value="G_PROTEIN_RECEP_F1_2"/>
    <property type="match status" value="1"/>
</dbReference>